<keyword evidence="4 7" id="KW-1133">Transmembrane helix</keyword>
<dbReference type="PANTHER" id="PTHR30572:SF4">
    <property type="entry name" value="ABC TRANSPORTER PERMEASE YTRF"/>
    <property type="match status" value="1"/>
</dbReference>
<dbReference type="EMBL" id="AJWZ01011068">
    <property type="protein sequence ID" value="EKC46610.1"/>
    <property type="molecule type" value="Genomic_DNA"/>
</dbReference>
<sequence length="164" mass="18799">QELKQITASQANIDIISRYERREEMQEYLITAKVLGTGLSVILLLVGVMNFVNTMVVNVNTRRYELAVLESIGMTKRQIKRMLFMEGFYYWGVSLSLAVTIGTAIFILLYMIFSKVAYYAVFSYPFIPLVLVSGLVLLICLIVPIWVYKTDVNLPVVERLRLTE</sequence>
<evidence type="ECO:0000256" key="6">
    <source>
        <dbReference type="ARBA" id="ARBA00038076"/>
    </source>
</evidence>
<dbReference type="InterPro" id="IPR003838">
    <property type="entry name" value="ABC3_permease_C"/>
</dbReference>
<name>K1RYY1_9ZZZZ</name>
<keyword evidence="2" id="KW-1003">Cell membrane</keyword>
<comment type="similarity">
    <text evidence="6">Belongs to the ABC-4 integral membrane protein family.</text>
</comment>
<protein>
    <submittedName>
        <fullName evidence="9">Membrane protein containing DUF214, permase predicted</fullName>
    </submittedName>
</protein>
<gene>
    <name evidence="9" type="ORF">OBE_16164</name>
</gene>
<feature type="domain" description="ABC3 transporter permease C-terminal" evidence="8">
    <location>
        <begin position="39"/>
        <end position="147"/>
    </location>
</feature>
<organism evidence="9">
    <name type="scientific">human gut metagenome</name>
    <dbReference type="NCBI Taxonomy" id="408170"/>
    <lineage>
        <taxon>unclassified sequences</taxon>
        <taxon>metagenomes</taxon>
        <taxon>organismal metagenomes</taxon>
    </lineage>
</organism>
<dbReference type="GO" id="GO:0005886">
    <property type="term" value="C:plasma membrane"/>
    <property type="evidence" value="ECO:0007669"/>
    <property type="project" value="UniProtKB-SubCell"/>
</dbReference>
<dbReference type="GO" id="GO:0022857">
    <property type="term" value="F:transmembrane transporter activity"/>
    <property type="evidence" value="ECO:0007669"/>
    <property type="project" value="TreeGrafter"/>
</dbReference>
<feature type="transmembrane region" description="Helical" evidence="7">
    <location>
        <begin position="28"/>
        <end position="52"/>
    </location>
</feature>
<comment type="caution">
    <text evidence="9">The sequence shown here is derived from an EMBL/GenBank/DDBJ whole genome shotgun (WGS) entry which is preliminary data.</text>
</comment>
<dbReference type="PANTHER" id="PTHR30572">
    <property type="entry name" value="MEMBRANE COMPONENT OF TRANSPORTER-RELATED"/>
    <property type="match status" value="1"/>
</dbReference>
<evidence type="ECO:0000256" key="1">
    <source>
        <dbReference type="ARBA" id="ARBA00004651"/>
    </source>
</evidence>
<evidence type="ECO:0000256" key="7">
    <source>
        <dbReference type="SAM" id="Phobius"/>
    </source>
</evidence>
<evidence type="ECO:0000256" key="5">
    <source>
        <dbReference type="ARBA" id="ARBA00023136"/>
    </source>
</evidence>
<evidence type="ECO:0000256" key="2">
    <source>
        <dbReference type="ARBA" id="ARBA00022475"/>
    </source>
</evidence>
<feature type="transmembrane region" description="Helical" evidence="7">
    <location>
        <begin position="125"/>
        <end position="147"/>
    </location>
</feature>
<accession>K1RYY1</accession>
<evidence type="ECO:0000256" key="3">
    <source>
        <dbReference type="ARBA" id="ARBA00022692"/>
    </source>
</evidence>
<keyword evidence="5 7" id="KW-0472">Membrane</keyword>
<evidence type="ECO:0000256" key="4">
    <source>
        <dbReference type="ARBA" id="ARBA00022989"/>
    </source>
</evidence>
<dbReference type="InterPro" id="IPR050250">
    <property type="entry name" value="Macrolide_Exporter_MacB"/>
</dbReference>
<feature type="transmembrane region" description="Helical" evidence="7">
    <location>
        <begin position="88"/>
        <end position="113"/>
    </location>
</feature>
<proteinExistence type="inferred from homology"/>
<evidence type="ECO:0000259" key="8">
    <source>
        <dbReference type="Pfam" id="PF02687"/>
    </source>
</evidence>
<keyword evidence="3 7" id="KW-0812">Transmembrane</keyword>
<feature type="non-terminal residue" evidence="9">
    <location>
        <position position="1"/>
    </location>
</feature>
<evidence type="ECO:0000313" key="9">
    <source>
        <dbReference type="EMBL" id="EKC46610.1"/>
    </source>
</evidence>
<dbReference type="Pfam" id="PF02687">
    <property type="entry name" value="FtsX"/>
    <property type="match status" value="1"/>
</dbReference>
<dbReference type="AlphaFoldDB" id="K1RYY1"/>
<comment type="subcellular location">
    <subcellularLocation>
        <location evidence="1">Cell membrane</location>
        <topology evidence="1">Multi-pass membrane protein</topology>
    </subcellularLocation>
</comment>
<reference evidence="9" key="1">
    <citation type="journal article" date="2013" name="Environ. Microbiol.">
        <title>Microbiota from the distal guts of lean and obese adolescents exhibit partial functional redundancy besides clear differences in community structure.</title>
        <authorList>
            <person name="Ferrer M."/>
            <person name="Ruiz A."/>
            <person name="Lanza F."/>
            <person name="Haange S.B."/>
            <person name="Oberbach A."/>
            <person name="Till H."/>
            <person name="Bargiela R."/>
            <person name="Campoy C."/>
            <person name="Segura M.T."/>
            <person name="Richter M."/>
            <person name="von Bergen M."/>
            <person name="Seifert J."/>
            <person name="Suarez A."/>
        </authorList>
    </citation>
    <scope>NUCLEOTIDE SEQUENCE</scope>
</reference>